<accession>M1PBF8</accession>
<dbReference type="EMBL" id="CP003985">
    <property type="protein sequence ID" value="AGF77095.1"/>
    <property type="molecule type" value="Genomic_DNA"/>
</dbReference>
<evidence type="ECO:0000256" key="2">
    <source>
        <dbReference type="ARBA" id="ARBA00022621"/>
    </source>
</evidence>
<dbReference type="SUPFAM" id="SSF47188">
    <property type="entry name" value="Hemerythrin-like"/>
    <property type="match status" value="1"/>
</dbReference>
<evidence type="ECO:0000259" key="5">
    <source>
        <dbReference type="Pfam" id="PF01814"/>
    </source>
</evidence>
<evidence type="ECO:0000313" key="6">
    <source>
        <dbReference type="EMBL" id="AGF77095.1"/>
    </source>
</evidence>
<keyword evidence="2" id="KW-0813">Transport</keyword>
<dbReference type="InterPro" id="IPR050669">
    <property type="entry name" value="Hemerythrin"/>
</dbReference>
<sequence>MTLIKWRDSYSVGVEKFDKQHKVLIELLNDIFIIVRENQSVDHLGLVLYKLVQYTQEHFRDEEEAMAAANFPKLDEHKAKHGKLLNEVTTYQKRLEANDEKLIPEFYQFVREWLLEHILEDDMKYKLFLGTGSTTPSGNTSG</sequence>
<reference evidence="7" key="1">
    <citation type="journal article" date="2013" name="Stand. Genomic Sci.">
        <title>Complete genome sequence of Desulfocapsa sulfexigens, a marine deltaproteobacterium specialized in disproportionating inorganic sulfur compounds.</title>
        <authorList>
            <person name="Finster K.W."/>
            <person name="Kjeldsen K.U."/>
            <person name="Kube M."/>
            <person name="Reinhardt R."/>
            <person name="Mussmann M."/>
            <person name="Amann R."/>
            <person name="Schreiber L."/>
        </authorList>
    </citation>
    <scope>NUCLEOTIDE SEQUENCE [LARGE SCALE GENOMIC DNA]</scope>
    <source>
        <strain evidence="7">DSM 10523 / SB164P1</strain>
    </source>
</reference>
<dbReference type="NCBIfam" id="TIGR02481">
    <property type="entry name" value="hemeryth_dom"/>
    <property type="match status" value="1"/>
</dbReference>
<dbReference type="Proteomes" id="UP000011721">
    <property type="component" value="Chromosome"/>
</dbReference>
<dbReference type="InterPro" id="IPR012827">
    <property type="entry name" value="Hemerythrin_metal-bd"/>
</dbReference>
<proteinExistence type="inferred from homology"/>
<dbReference type="eggNOG" id="COG2703">
    <property type="taxonomic scope" value="Bacteria"/>
</dbReference>
<dbReference type="InterPro" id="IPR016131">
    <property type="entry name" value="Haemerythrin_Fe_BS"/>
</dbReference>
<dbReference type="GO" id="GO:0005344">
    <property type="term" value="F:oxygen carrier activity"/>
    <property type="evidence" value="ECO:0007669"/>
    <property type="project" value="UniProtKB-KW"/>
</dbReference>
<dbReference type="STRING" id="1167006.UWK_00512"/>
<dbReference type="PANTHER" id="PTHR37164:SF1">
    <property type="entry name" value="BACTERIOHEMERYTHRIN"/>
    <property type="match status" value="1"/>
</dbReference>
<evidence type="ECO:0000256" key="3">
    <source>
        <dbReference type="ARBA" id="ARBA00022723"/>
    </source>
</evidence>
<gene>
    <name evidence="6" type="ordered locus">UWK_00512</name>
</gene>
<dbReference type="RefSeq" id="WP_015402793.1">
    <property type="nucleotide sequence ID" value="NC_020304.1"/>
</dbReference>
<dbReference type="PROSITE" id="PS00550">
    <property type="entry name" value="HEMERYTHRINS"/>
    <property type="match status" value="1"/>
</dbReference>
<keyword evidence="2" id="KW-0561">Oxygen transport</keyword>
<dbReference type="Gene3D" id="1.20.120.50">
    <property type="entry name" value="Hemerythrin-like"/>
    <property type="match status" value="1"/>
</dbReference>
<keyword evidence="7" id="KW-1185">Reference proteome</keyword>
<dbReference type="Pfam" id="PF01814">
    <property type="entry name" value="Hemerythrin"/>
    <property type="match status" value="1"/>
</dbReference>
<evidence type="ECO:0000313" key="7">
    <source>
        <dbReference type="Proteomes" id="UP000011721"/>
    </source>
</evidence>
<dbReference type="CDD" id="cd12107">
    <property type="entry name" value="Hemerythrin"/>
    <property type="match status" value="1"/>
</dbReference>
<dbReference type="GO" id="GO:0046872">
    <property type="term" value="F:metal ion binding"/>
    <property type="evidence" value="ECO:0007669"/>
    <property type="project" value="UniProtKB-KW"/>
</dbReference>
<comment type="similarity">
    <text evidence="1">Belongs to the hemerythrin family.</text>
</comment>
<dbReference type="PANTHER" id="PTHR37164">
    <property type="entry name" value="BACTERIOHEMERYTHRIN"/>
    <property type="match status" value="1"/>
</dbReference>
<dbReference type="OrthoDB" id="9774644at2"/>
<dbReference type="InterPro" id="IPR035938">
    <property type="entry name" value="Hemerythrin-like_sf"/>
</dbReference>
<dbReference type="NCBIfam" id="NF033749">
    <property type="entry name" value="bact_hemeryth"/>
    <property type="match status" value="1"/>
</dbReference>
<dbReference type="AlphaFoldDB" id="M1PBF8"/>
<keyword evidence="4" id="KW-0408">Iron</keyword>
<dbReference type="InterPro" id="IPR012312">
    <property type="entry name" value="Hemerythrin-like"/>
</dbReference>
<keyword evidence="3" id="KW-0479">Metal-binding</keyword>
<dbReference type="KEGG" id="dsf:UWK_00512"/>
<name>M1PBF8_DESSD</name>
<organism evidence="6 7">
    <name type="scientific">Desulfocapsa sulfexigens (strain DSM 10523 / SB164P1)</name>
    <dbReference type="NCBI Taxonomy" id="1167006"/>
    <lineage>
        <taxon>Bacteria</taxon>
        <taxon>Pseudomonadati</taxon>
        <taxon>Thermodesulfobacteriota</taxon>
        <taxon>Desulfobulbia</taxon>
        <taxon>Desulfobulbales</taxon>
        <taxon>Desulfocapsaceae</taxon>
        <taxon>Desulfocapsa</taxon>
    </lineage>
</organism>
<dbReference type="HOGENOM" id="CLU_086902_3_1_7"/>
<evidence type="ECO:0000256" key="1">
    <source>
        <dbReference type="ARBA" id="ARBA00010587"/>
    </source>
</evidence>
<feature type="domain" description="Hemerythrin-like" evidence="5">
    <location>
        <begin position="13"/>
        <end position="125"/>
    </location>
</feature>
<evidence type="ECO:0000256" key="4">
    <source>
        <dbReference type="ARBA" id="ARBA00023004"/>
    </source>
</evidence>
<protein>
    <submittedName>
        <fullName evidence="6">Hemerythrin-like metal-binding domain-containing protein</fullName>
    </submittedName>
</protein>